<reference evidence="1 2" key="1">
    <citation type="journal article" date="2020" name="BMC Genomics">
        <title>Intraspecific diversification of the crop wild relative Brassica cretica Lam. using demographic model selection.</title>
        <authorList>
            <person name="Kioukis A."/>
            <person name="Michalopoulou V.A."/>
            <person name="Briers L."/>
            <person name="Pirintsos S."/>
            <person name="Studholme D.J."/>
            <person name="Pavlidis P."/>
            <person name="Sarris P.F."/>
        </authorList>
    </citation>
    <scope>NUCLEOTIDE SEQUENCE [LARGE SCALE GENOMIC DNA]</scope>
    <source>
        <strain evidence="2">cv. PFS-1207/04</strain>
    </source>
</reference>
<organism evidence="1 2">
    <name type="scientific">Brassica cretica</name>
    <name type="common">Mustard</name>
    <dbReference type="NCBI Taxonomy" id="69181"/>
    <lineage>
        <taxon>Eukaryota</taxon>
        <taxon>Viridiplantae</taxon>
        <taxon>Streptophyta</taxon>
        <taxon>Embryophyta</taxon>
        <taxon>Tracheophyta</taxon>
        <taxon>Spermatophyta</taxon>
        <taxon>Magnoliopsida</taxon>
        <taxon>eudicotyledons</taxon>
        <taxon>Gunneridae</taxon>
        <taxon>Pentapetalae</taxon>
        <taxon>rosids</taxon>
        <taxon>malvids</taxon>
        <taxon>Brassicales</taxon>
        <taxon>Brassicaceae</taxon>
        <taxon>Brassiceae</taxon>
        <taxon>Brassica</taxon>
    </lineage>
</organism>
<name>A0ABQ7F8G9_BRACR</name>
<proteinExistence type="predicted"/>
<sequence>MTPKFMIFTGPEYTGENSDAIIIPIDMIGLATLVHRPQPSNFVTHSLIRHKFIARIKRPAGHVCPWQVDEDAFTWTIATMRLHDEEYACSYDLSMWP</sequence>
<comment type="caution">
    <text evidence="1">The sequence shown here is derived from an EMBL/GenBank/DDBJ whole genome shotgun (WGS) entry which is preliminary data.</text>
</comment>
<dbReference type="Proteomes" id="UP000266723">
    <property type="component" value="Unassembled WGS sequence"/>
</dbReference>
<keyword evidence="2" id="KW-1185">Reference proteome</keyword>
<evidence type="ECO:0000313" key="2">
    <source>
        <dbReference type="Proteomes" id="UP000266723"/>
    </source>
</evidence>
<gene>
    <name evidence="1" type="ORF">DY000_02045730</name>
</gene>
<dbReference type="EMBL" id="QGKV02000297">
    <property type="protein sequence ID" value="KAF3611284.1"/>
    <property type="molecule type" value="Genomic_DNA"/>
</dbReference>
<evidence type="ECO:0000313" key="1">
    <source>
        <dbReference type="EMBL" id="KAF3611284.1"/>
    </source>
</evidence>
<accession>A0ABQ7F8G9</accession>
<protein>
    <submittedName>
        <fullName evidence="1">Uncharacterized protein</fullName>
    </submittedName>
</protein>